<keyword evidence="7 10" id="KW-0539">Nucleus</keyword>
<dbReference type="InterPro" id="IPR005550">
    <property type="entry name" value="Kinetochore_Ndc80"/>
</dbReference>
<keyword evidence="6 11" id="KW-0175">Coiled coil</keyword>
<evidence type="ECO:0000259" key="13">
    <source>
        <dbReference type="Pfam" id="PF03801"/>
    </source>
</evidence>
<keyword evidence="4 10" id="KW-0498">Mitosis</keyword>
<comment type="subunit">
    <text evidence="10">Component of the NDC80 complex.</text>
</comment>
<keyword evidence="15" id="KW-1185">Reference proteome</keyword>
<comment type="similarity">
    <text evidence="1 10">Belongs to the NDC80/HEC1 family.</text>
</comment>
<name>A0A6P5ADE2_BRABE</name>
<evidence type="ECO:0000256" key="5">
    <source>
        <dbReference type="ARBA" id="ARBA00022838"/>
    </source>
</evidence>
<keyword evidence="3 10" id="KW-0132">Cell division</keyword>
<evidence type="ECO:0000256" key="6">
    <source>
        <dbReference type="ARBA" id="ARBA00023054"/>
    </source>
</evidence>
<evidence type="ECO:0000256" key="2">
    <source>
        <dbReference type="ARBA" id="ARBA00022454"/>
    </source>
</evidence>
<proteinExistence type="inferred from homology"/>
<keyword evidence="5 10" id="KW-0995">Kinetochore</keyword>
<feature type="compositionally biased region" description="Low complexity" evidence="12">
    <location>
        <begin position="1"/>
        <end position="12"/>
    </location>
</feature>
<feature type="region of interest" description="Disordered" evidence="12">
    <location>
        <begin position="1"/>
        <end position="106"/>
    </location>
</feature>
<dbReference type="GeneID" id="109488042"/>
<evidence type="ECO:0000256" key="1">
    <source>
        <dbReference type="ARBA" id="ARBA00007050"/>
    </source>
</evidence>
<dbReference type="RefSeq" id="XP_019647743.1">
    <property type="nucleotide sequence ID" value="XM_019792184.1"/>
</dbReference>
<dbReference type="Proteomes" id="UP000515135">
    <property type="component" value="Unplaced"/>
</dbReference>
<dbReference type="GO" id="GO:0051301">
    <property type="term" value="P:cell division"/>
    <property type="evidence" value="ECO:0007669"/>
    <property type="project" value="UniProtKB-UniRule"/>
</dbReference>
<dbReference type="PANTHER" id="PTHR10643">
    <property type="entry name" value="KINETOCHORE PROTEIN NDC80"/>
    <property type="match status" value="1"/>
</dbReference>
<dbReference type="GO" id="GO:0051315">
    <property type="term" value="P:attachment of mitotic spindle microtubules to kinetochore"/>
    <property type="evidence" value="ECO:0007669"/>
    <property type="project" value="UniProtKB-UniRule"/>
</dbReference>
<dbReference type="PANTHER" id="PTHR10643:SF2">
    <property type="entry name" value="KINETOCHORE PROTEIN NDC80 HOMOLOG"/>
    <property type="match status" value="1"/>
</dbReference>
<evidence type="ECO:0000256" key="9">
    <source>
        <dbReference type="ARBA" id="ARBA00023328"/>
    </source>
</evidence>
<evidence type="ECO:0000313" key="15">
    <source>
        <dbReference type="Proteomes" id="UP000515135"/>
    </source>
</evidence>
<dbReference type="InterPro" id="IPR038273">
    <property type="entry name" value="Ndc80_sf"/>
</dbReference>
<evidence type="ECO:0000256" key="12">
    <source>
        <dbReference type="SAM" id="MobiDB-lite"/>
    </source>
</evidence>
<dbReference type="Pfam" id="PF24487">
    <property type="entry name" value="NDC80_loop"/>
    <property type="match status" value="1"/>
</dbReference>
<dbReference type="GO" id="GO:0031262">
    <property type="term" value="C:Ndc80 complex"/>
    <property type="evidence" value="ECO:0007669"/>
    <property type="project" value="UniProtKB-UniRule"/>
</dbReference>
<dbReference type="InterPro" id="IPR057091">
    <property type="entry name" value="NDC80_loop"/>
</dbReference>
<evidence type="ECO:0000259" key="14">
    <source>
        <dbReference type="Pfam" id="PF24487"/>
    </source>
</evidence>
<evidence type="ECO:0000256" key="10">
    <source>
        <dbReference type="RuleBase" id="RU368072"/>
    </source>
</evidence>
<dbReference type="InterPro" id="IPR055260">
    <property type="entry name" value="Ndc80_CH"/>
</dbReference>
<feature type="domain" description="Kinetochore protein NDC80 loop region" evidence="14">
    <location>
        <begin position="390"/>
        <end position="622"/>
    </location>
</feature>
<evidence type="ECO:0000256" key="7">
    <source>
        <dbReference type="ARBA" id="ARBA00023242"/>
    </source>
</evidence>
<feature type="coiled-coil region" evidence="11">
    <location>
        <begin position="508"/>
        <end position="592"/>
    </location>
</feature>
<dbReference type="Pfam" id="PF03801">
    <property type="entry name" value="Ndc80_HEC"/>
    <property type="match status" value="1"/>
</dbReference>
<dbReference type="OrthoDB" id="7459479at2759"/>
<feature type="coiled-coil region" evidence="11">
    <location>
        <begin position="280"/>
        <end position="418"/>
    </location>
</feature>
<dbReference type="KEGG" id="bbel:109488042"/>
<evidence type="ECO:0000256" key="8">
    <source>
        <dbReference type="ARBA" id="ARBA00023306"/>
    </source>
</evidence>
<evidence type="ECO:0000256" key="11">
    <source>
        <dbReference type="SAM" id="Coils"/>
    </source>
</evidence>
<feature type="domain" description="Kinetochore protein Ndc80 CH" evidence="13">
    <location>
        <begin position="85"/>
        <end position="217"/>
    </location>
</feature>
<accession>A0A6P5ADE2</accession>
<keyword evidence="9 10" id="KW-0137">Centromere</keyword>
<dbReference type="AlphaFoldDB" id="A0A6P5ADE2"/>
<keyword evidence="2 10" id="KW-0158">Chromosome</keyword>
<dbReference type="Gene3D" id="1.10.418.30">
    <property type="entry name" value="Ncd80 complex, Ncd80 subunit"/>
    <property type="match status" value="1"/>
</dbReference>
<organism evidence="15 16">
    <name type="scientific">Branchiostoma belcheri</name>
    <name type="common">Amphioxus</name>
    <dbReference type="NCBI Taxonomy" id="7741"/>
    <lineage>
        <taxon>Eukaryota</taxon>
        <taxon>Metazoa</taxon>
        <taxon>Chordata</taxon>
        <taxon>Cephalochordata</taxon>
        <taxon>Leptocardii</taxon>
        <taxon>Amphioxiformes</taxon>
        <taxon>Branchiostomatidae</taxon>
        <taxon>Branchiostoma</taxon>
    </lineage>
</organism>
<feature type="compositionally biased region" description="Polar residues" evidence="12">
    <location>
        <begin position="53"/>
        <end position="68"/>
    </location>
</feature>
<protein>
    <recommendedName>
        <fullName evidence="10">Kinetochore protein NDC80</fullName>
    </recommendedName>
</protein>
<keyword evidence="8 10" id="KW-0131">Cell cycle</keyword>
<gene>
    <name evidence="16" type="primary">LOC109488042</name>
</gene>
<evidence type="ECO:0000256" key="4">
    <source>
        <dbReference type="ARBA" id="ARBA00022776"/>
    </source>
</evidence>
<sequence length="650" mass="74951">MRRSSASSGRSSLAPMRVHVKSDMGGNVRRPSAAASSSASHRQSGVPRPWSNFGRQSFGRLSTGSSTGIPRASNIRGKSMGMGMAASQRRSSAYGKSRLGDSIKDPRKLSDRSLQHRMTKDIIEFLSMQGFPHQISQKLMSPPTTKLFTAIVQFLYGHLDPCFQIVKKFEEEIPRIFKDLRYPFPLSKSQMFTIGTPHTWPHILGALHWLLQLVKYSMRVDGDKLMFNEDFESNSENKILFEYSSAAYKCFLEGNDDMMTQYDTRMEEELRASGIKAEDLQTLATENMKLQEELEQLEKQEDPLIVATKLRDQLKKDAKQLQDHLAKLEAQKSGLTQDALRLEEELQLKRQELESEQKENVRLQQIFDTQEFSPMDVELMNRQRQQLSMTLDDLNKEIERLEQQCWELEMKQSKQREQMQSVVQEYNLLARQLKLIPPTAENAHGVDYEMRLVFNAGSTANQVAMVDFVGTIKPALIQMRKQIADTCHSIEAARLTEEESLEQITDMINDKREELGLMETRLRRIEEELDHKKEMMSREYKKHADEVQDVQNQLQEMRLTHQQLEAKKDEALQELQDLHQAAVGRVQDWEREETEYVDFMIQCVELVCAHQDKIQDHFSSLQSQAMATLQETQQTEIPTSKLLSDTAAHQ</sequence>
<comment type="function">
    <text evidence="10">Acts as a component of the essential kinetochore-associated NDC80 complex, which is required for chromosome segregation and spindle checkpoint activity.</text>
</comment>
<reference evidence="16" key="1">
    <citation type="submission" date="2025-08" db="UniProtKB">
        <authorList>
            <consortium name="RefSeq"/>
        </authorList>
    </citation>
    <scope>IDENTIFICATION</scope>
    <source>
        <tissue evidence="16">Gonad</tissue>
    </source>
</reference>
<evidence type="ECO:0000256" key="3">
    <source>
        <dbReference type="ARBA" id="ARBA00022618"/>
    </source>
</evidence>
<evidence type="ECO:0000313" key="16">
    <source>
        <dbReference type="RefSeq" id="XP_019647743.1"/>
    </source>
</evidence>
<dbReference type="Gene3D" id="6.10.250.1950">
    <property type="match status" value="1"/>
</dbReference>
<comment type="subcellular location">
    <subcellularLocation>
        <location evidence="10">Chromosome</location>
        <location evidence="10">Centromere</location>
        <location evidence="10">Kinetochore</location>
    </subcellularLocation>
    <subcellularLocation>
        <location evidence="10">Nucleus</location>
    </subcellularLocation>
</comment>
<dbReference type="GO" id="GO:0005634">
    <property type="term" value="C:nucleus"/>
    <property type="evidence" value="ECO:0007669"/>
    <property type="project" value="UniProtKB-SubCell"/>
</dbReference>